<evidence type="ECO:0000313" key="2">
    <source>
        <dbReference type="EMBL" id="KAF3580284.1"/>
    </source>
</evidence>
<reference evidence="2 3" key="1">
    <citation type="journal article" date="2020" name="BMC Genomics">
        <title>Intraspecific diversification of the crop wild relative Brassica cretica Lam. using demographic model selection.</title>
        <authorList>
            <person name="Kioukis A."/>
            <person name="Michalopoulou V.A."/>
            <person name="Briers L."/>
            <person name="Pirintsos S."/>
            <person name="Studholme D.J."/>
            <person name="Pavlidis P."/>
            <person name="Sarris P.F."/>
        </authorList>
    </citation>
    <scope>NUCLEOTIDE SEQUENCE [LARGE SCALE GENOMIC DNA]</scope>
    <source>
        <strain evidence="3">cv. PFS-1207/04</strain>
    </source>
</reference>
<name>A0ABQ7DRL8_BRACR</name>
<dbReference type="Proteomes" id="UP000266723">
    <property type="component" value="Unassembled WGS sequence"/>
</dbReference>
<evidence type="ECO:0000256" key="1">
    <source>
        <dbReference type="SAM" id="MobiDB-lite"/>
    </source>
</evidence>
<protein>
    <submittedName>
        <fullName evidence="2">Uncharacterized protein</fullName>
    </submittedName>
</protein>
<accession>A0ABQ7DRL8</accession>
<sequence length="159" mass="17459">MASLIASASPMHGEETEAWTLDPRSSSTGTRFVKIHAKPTHLVGHQHFGDSICRRLCTILKEELISRGPDEPADPKESIAYEAVRWKGGPIPALLELLKERRVPCCVNLVTPGSLIPNIDCELAAPSTLYPLSSLVNVLSTLKIKYLIDGLFSDDKKKK</sequence>
<comment type="caution">
    <text evidence="2">The sequence shown here is derived from an EMBL/GenBank/DDBJ whole genome shotgun (WGS) entry which is preliminary data.</text>
</comment>
<keyword evidence="3" id="KW-1185">Reference proteome</keyword>
<evidence type="ECO:0000313" key="3">
    <source>
        <dbReference type="Proteomes" id="UP000266723"/>
    </source>
</evidence>
<feature type="region of interest" description="Disordered" evidence="1">
    <location>
        <begin position="1"/>
        <end position="26"/>
    </location>
</feature>
<organism evidence="2 3">
    <name type="scientific">Brassica cretica</name>
    <name type="common">Mustard</name>
    <dbReference type="NCBI Taxonomy" id="69181"/>
    <lineage>
        <taxon>Eukaryota</taxon>
        <taxon>Viridiplantae</taxon>
        <taxon>Streptophyta</taxon>
        <taxon>Embryophyta</taxon>
        <taxon>Tracheophyta</taxon>
        <taxon>Spermatophyta</taxon>
        <taxon>Magnoliopsida</taxon>
        <taxon>eudicotyledons</taxon>
        <taxon>Gunneridae</taxon>
        <taxon>Pentapetalae</taxon>
        <taxon>rosids</taxon>
        <taxon>malvids</taxon>
        <taxon>Brassicales</taxon>
        <taxon>Brassicaceae</taxon>
        <taxon>Brassiceae</taxon>
        <taxon>Brassica</taxon>
    </lineage>
</organism>
<dbReference type="EMBL" id="QGKV02000649">
    <property type="protein sequence ID" value="KAF3580284.1"/>
    <property type="molecule type" value="Genomic_DNA"/>
</dbReference>
<proteinExistence type="predicted"/>
<gene>
    <name evidence="2" type="ORF">DY000_02033590</name>
</gene>